<dbReference type="Pfam" id="PF01825">
    <property type="entry name" value="GPS"/>
    <property type="match status" value="1"/>
</dbReference>
<reference evidence="11" key="1">
    <citation type="journal article" date="2021" name="Sci. Adv.">
        <title>The American lobster genome reveals insights on longevity, neural, and immune adaptations.</title>
        <authorList>
            <person name="Polinski J.M."/>
            <person name="Zimin A.V."/>
            <person name="Clark K.F."/>
            <person name="Kohn A.B."/>
            <person name="Sadowski N."/>
            <person name="Timp W."/>
            <person name="Ptitsyn A."/>
            <person name="Khanna P."/>
            <person name="Romanova D.Y."/>
            <person name="Williams P."/>
            <person name="Greenwood S.J."/>
            <person name="Moroz L.L."/>
            <person name="Walt D.R."/>
            <person name="Bodnar A.G."/>
        </authorList>
    </citation>
    <scope>NUCLEOTIDE SEQUENCE</scope>
    <source>
        <strain evidence="11">GMGI-L3</strain>
    </source>
</reference>
<dbReference type="CDD" id="cd15040">
    <property type="entry name" value="7tmB2_Adhesion"/>
    <property type="match status" value="1"/>
</dbReference>
<dbReference type="InterPro" id="IPR016186">
    <property type="entry name" value="C-type_lectin-like/link_sf"/>
</dbReference>
<evidence type="ECO:0000259" key="9">
    <source>
        <dbReference type="PROSITE" id="PS50221"/>
    </source>
</evidence>
<dbReference type="EMBL" id="JAHLQT010011563">
    <property type="protein sequence ID" value="KAG7172247.1"/>
    <property type="molecule type" value="Genomic_DNA"/>
</dbReference>
<protein>
    <submittedName>
        <fullName evidence="11">Adhesion G-protein coupled receptor G6-like</fullName>
    </submittedName>
</protein>
<feature type="transmembrane region" description="Helical" evidence="6">
    <location>
        <begin position="1441"/>
        <end position="1463"/>
    </location>
</feature>
<feature type="domain" description="C-type lectin" evidence="8">
    <location>
        <begin position="68"/>
        <end position="177"/>
    </location>
</feature>
<keyword evidence="7" id="KW-0732">Signal</keyword>
<evidence type="ECO:0000256" key="4">
    <source>
        <dbReference type="ARBA" id="ARBA00023136"/>
    </source>
</evidence>
<dbReference type="PRINTS" id="PR00249">
    <property type="entry name" value="GPCRSECRETIN"/>
</dbReference>
<dbReference type="InterPro" id="IPR046338">
    <property type="entry name" value="GAIN_dom_sf"/>
</dbReference>
<dbReference type="Pfam" id="PF00002">
    <property type="entry name" value="7tm_2"/>
    <property type="match status" value="1"/>
</dbReference>
<comment type="caution">
    <text evidence="11">The sequence shown here is derived from an EMBL/GenBank/DDBJ whole genome shotgun (WGS) entry which is preliminary data.</text>
</comment>
<evidence type="ECO:0000256" key="6">
    <source>
        <dbReference type="SAM" id="Phobius"/>
    </source>
</evidence>
<name>A0A8J5TGX4_HOMAM</name>
<feature type="transmembrane region" description="Helical" evidence="6">
    <location>
        <begin position="1535"/>
        <end position="1556"/>
    </location>
</feature>
<feature type="transmembrane region" description="Helical" evidence="6">
    <location>
        <begin position="1492"/>
        <end position="1515"/>
    </location>
</feature>
<evidence type="ECO:0000256" key="1">
    <source>
        <dbReference type="ARBA" id="ARBA00004141"/>
    </source>
</evidence>
<accession>A0A8J5TGX4</accession>
<dbReference type="Proteomes" id="UP000747542">
    <property type="component" value="Unassembled WGS sequence"/>
</dbReference>
<dbReference type="PROSITE" id="PS50041">
    <property type="entry name" value="C_TYPE_LECTIN_2"/>
    <property type="match status" value="1"/>
</dbReference>
<dbReference type="PROSITE" id="PS50221">
    <property type="entry name" value="GAIN_B"/>
    <property type="match status" value="1"/>
</dbReference>
<evidence type="ECO:0000256" key="5">
    <source>
        <dbReference type="ARBA" id="ARBA00023157"/>
    </source>
</evidence>
<dbReference type="SUPFAM" id="SSF56436">
    <property type="entry name" value="C-type lectin-like"/>
    <property type="match status" value="2"/>
</dbReference>
<feature type="chain" id="PRO_5035273104" evidence="7">
    <location>
        <begin position="39"/>
        <end position="1674"/>
    </location>
</feature>
<keyword evidence="12" id="KW-1185">Reference proteome</keyword>
<dbReference type="InterPro" id="IPR016187">
    <property type="entry name" value="CTDL_fold"/>
</dbReference>
<dbReference type="GO" id="GO:0007166">
    <property type="term" value="P:cell surface receptor signaling pathway"/>
    <property type="evidence" value="ECO:0007669"/>
    <property type="project" value="InterPro"/>
</dbReference>
<comment type="subcellular location">
    <subcellularLocation>
        <location evidence="1">Membrane</location>
        <topology evidence="1">Multi-pass membrane protein</topology>
    </subcellularLocation>
</comment>
<dbReference type="InterPro" id="IPR000832">
    <property type="entry name" value="GPCR_2_secretin-like"/>
</dbReference>
<dbReference type="GO" id="GO:0004930">
    <property type="term" value="F:G protein-coupled receptor activity"/>
    <property type="evidence" value="ECO:0007669"/>
    <property type="project" value="InterPro"/>
</dbReference>
<dbReference type="InterPro" id="IPR053066">
    <property type="entry name" value="ADGR_G7"/>
</dbReference>
<keyword evidence="4 6" id="KW-0472">Membrane</keyword>
<dbReference type="SMART" id="SM00303">
    <property type="entry name" value="GPS"/>
    <property type="match status" value="1"/>
</dbReference>
<evidence type="ECO:0000256" key="7">
    <source>
        <dbReference type="SAM" id="SignalP"/>
    </source>
</evidence>
<evidence type="ECO:0000259" key="8">
    <source>
        <dbReference type="PROSITE" id="PS50041"/>
    </source>
</evidence>
<feature type="transmembrane region" description="Helical" evidence="6">
    <location>
        <begin position="1374"/>
        <end position="1392"/>
    </location>
</feature>
<evidence type="ECO:0000256" key="2">
    <source>
        <dbReference type="ARBA" id="ARBA00022692"/>
    </source>
</evidence>
<organism evidence="11 12">
    <name type="scientific">Homarus americanus</name>
    <name type="common">American lobster</name>
    <dbReference type="NCBI Taxonomy" id="6706"/>
    <lineage>
        <taxon>Eukaryota</taxon>
        <taxon>Metazoa</taxon>
        <taxon>Ecdysozoa</taxon>
        <taxon>Arthropoda</taxon>
        <taxon>Crustacea</taxon>
        <taxon>Multicrustacea</taxon>
        <taxon>Malacostraca</taxon>
        <taxon>Eumalacostraca</taxon>
        <taxon>Eucarida</taxon>
        <taxon>Decapoda</taxon>
        <taxon>Pleocyemata</taxon>
        <taxon>Astacidea</taxon>
        <taxon>Nephropoidea</taxon>
        <taxon>Nephropidae</taxon>
        <taxon>Homarus</taxon>
    </lineage>
</organism>
<dbReference type="CDD" id="cd00037">
    <property type="entry name" value="CLECT"/>
    <property type="match status" value="1"/>
</dbReference>
<dbReference type="SUPFAM" id="SSF81321">
    <property type="entry name" value="Family A G protein-coupled receptor-like"/>
    <property type="match status" value="1"/>
</dbReference>
<dbReference type="Gene3D" id="3.10.100.10">
    <property type="entry name" value="Mannose-Binding Protein A, subunit A"/>
    <property type="match status" value="2"/>
</dbReference>
<keyword evidence="11" id="KW-0675">Receptor</keyword>
<keyword evidence="5" id="KW-1015">Disulfide bond</keyword>
<dbReference type="Gene3D" id="2.60.220.50">
    <property type="match status" value="1"/>
</dbReference>
<evidence type="ECO:0000313" key="12">
    <source>
        <dbReference type="Proteomes" id="UP000747542"/>
    </source>
</evidence>
<dbReference type="PANTHER" id="PTHR47767">
    <property type="entry name" value="ADHESION G PROTEIN-COUPLED RECEPTOR G7"/>
    <property type="match status" value="1"/>
</dbReference>
<dbReference type="InterPro" id="IPR000203">
    <property type="entry name" value="GPS"/>
</dbReference>
<dbReference type="PANTHER" id="PTHR47767:SF1">
    <property type="entry name" value="ADHESION G PROTEIN-COUPLED RECEPTOR G7"/>
    <property type="match status" value="1"/>
</dbReference>
<proteinExistence type="predicted"/>
<evidence type="ECO:0000259" key="10">
    <source>
        <dbReference type="PROSITE" id="PS50261"/>
    </source>
</evidence>
<keyword evidence="3 6" id="KW-1133">Transmembrane helix</keyword>
<feature type="transmembrane region" description="Helical" evidence="6">
    <location>
        <begin position="1562"/>
        <end position="1584"/>
    </location>
</feature>
<dbReference type="InterPro" id="IPR017981">
    <property type="entry name" value="GPCR_2-like_7TM"/>
</dbReference>
<feature type="domain" description="GAIN-B" evidence="9">
    <location>
        <begin position="1169"/>
        <end position="1327"/>
    </location>
</feature>
<dbReference type="InterPro" id="IPR057244">
    <property type="entry name" value="GAIN_B"/>
</dbReference>
<evidence type="ECO:0000313" key="11">
    <source>
        <dbReference type="EMBL" id="KAG7172247.1"/>
    </source>
</evidence>
<dbReference type="Gene3D" id="1.20.1070.10">
    <property type="entry name" value="Rhodopsin 7-helix transmembrane proteins"/>
    <property type="match status" value="1"/>
</dbReference>
<dbReference type="PROSITE" id="PS50261">
    <property type="entry name" value="G_PROTEIN_RECEP_F2_4"/>
    <property type="match status" value="1"/>
</dbReference>
<feature type="transmembrane region" description="Helical" evidence="6">
    <location>
        <begin position="1339"/>
        <end position="1362"/>
    </location>
</feature>
<evidence type="ECO:0000256" key="3">
    <source>
        <dbReference type="ARBA" id="ARBA00022989"/>
    </source>
</evidence>
<dbReference type="SMART" id="SM00034">
    <property type="entry name" value="CLECT"/>
    <property type="match status" value="2"/>
</dbReference>
<feature type="signal peptide" evidence="7">
    <location>
        <begin position="1"/>
        <end position="38"/>
    </location>
</feature>
<feature type="domain" description="G-protein coupled receptors family 2 profile 2" evidence="10">
    <location>
        <begin position="1337"/>
        <end position="1586"/>
    </location>
</feature>
<feature type="transmembrane region" description="Helical" evidence="6">
    <location>
        <begin position="1404"/>
        <end position="1421"/>
    </location>
</feature>
<dbReference type="GO" id="GO:0016020">
    <property type="term" value="C:membrane"/>
    <property type="evidence" value="ECO:0007669"/>
    <property type="project" value="UniProtKB-SubCell"/>
</dbReference>
<dbReference type="InterPro" id="IPR001304">
    <property type="entry name" value="C-type_lectin-like"/>
</dbReference>
<keyword evidence="2 6" id="KW-0812">Transmembrane</keyword>
<gene>
    <name evidence="11" type="primary">adgrg6-L</name>
    <name evidence="11" type="ORF">Hamer_G009600</name>
</gene>
<sequence length="1674" mass="192373">MPSAPHNPRGPTSPWRRDVVVVVVYLWVTLLCVSGAWEKEEEDNRVWTERTHLALDTPAIPSCDDHNQHNKCFHKAPQPMAWNDAHIYCRGRDGFLASRDEHQHLAHLWSHPTNLTWTALTSYQGHYQWISRCPAPSDFVSWRELPELWDRDCAAFDVYLQEFQLYACADKLPFYCVLRKHIHPQDDVSEDLSDVELRDLVYTSHCVGDMMPATIHDSTKSESVTVMPGVRERQQEPIIINQGTYWCEAWLPGSPDRFTSNKVLVTHDDWLVFILNAHKYEPPGVTINQTETQLRSVFKEEFHRISDYIMDVISVEKKEEADSSYVRANYSFHLHVPRNEFIMDVKNLQFKSEEYQRIFSDHKFESSSTVAYPTFCSRQTKSFNTGLELEWPFEKAGEVHPNNFKCKVNYGKLSPGRCVWDYIHGAQLNFDPSGCEWMDQCPVGYTSIQNKYCVAVSAPATWTKGFSDAFRTSQERSVLDSRKFFRVRTNGVPPVYDQIRQLVARTMNETKIWLPSRRLRRLSPIKSMSPSQKHDVYQDYEAFKMYNISWAPQHPRSSLECLALDMATNQLQTEDCNAHLPFVTIINAFFLGRDPKFLSGSLVKSSPLCPSGWSTTKFKNNTSNIICFKLFMNQRNLTWPEANKFCEEEGEEGQLPTPNVGFLDWVYRRHLYNHNVSDVWMGAQWIHERLLYNGSVDNINWLADTDYTNRYGALTQYGWILEKKEVTKQNVLCQKRIHSEVSLRLEVHEPKTSVSQTMCIDVDPEQFLLDGDNNLRCYVNGVYTKHEQTQDSGCQYEMKVSHQGYYQCIAWAHPPLTLVYSNPILHRDYRTFTFVVTLLQDKKYKPKDHDSTFKINRFKMPKPSSTCTEQFRNRLDSSDLANDYRFSFRNFFYLPEHTENKLLPNFHLECELKKDDAVLSEKQLFMKLNNVLTTGEQFSDCKLIGIRSTVGCPKEVTRNYGAVSPGNLTWPATRGNSVVIPDELCITHKGEPVTRECLGDFVEGYYWGPAGNCTEEPSELTRSLWRIKRNPKDYLKTSRPRPALHSLVEITKNSSWLQPIDIHLVAKTFESFSRENESNIVDLEEIVETLNNIMAANTSIFDLVQKKLNSSGILLEAFEDITFQIELPSEKGDQKKNSSKEFISVERLDLEVNSTIVGYKSREDGEGGRRAETLVKGVALQDLKDADAAIIFPSNLTYTIAAKTARKGKSRLFEEEKVPLTFAVYRNEKLFQDNVSLINYTVNSRIILASFKGETIKDLDYPVTIYFKPFQSGNDTKCVFWDFTKNSGRGGWSEEGCRKGERVGVHDVCLCNHLTSFAQLINYNDDSGFSSPNQLALDIITIIGCCLSIIGLLLVFTTFFLFKKWRRSLSNKILVNLSFSVFCSVVIFLAGINQTWNLILCRGVAVGLHYFILASFGWMLVEAVHQYLKFVKVFGTYIPRFLWKASVCAWGIPLLPILTLLVYDSSLYDSNNDYNGDAKICWMSAKGFKFAFLPPLIATMTVNLIIFSKIIHGAVCGRARVTSTMSERVLFMNQLRMAVCVFFLLGFTWIFGLLAVCQIRIVFSYLFCIFNTLQGFFLFLFHVFRERSARKYWRDFLSVLTQDPMSSTPGNSVNLPNSAQFREHHDSVTFDKCGGILVLPQGPVRPQLRRTVRTSLLSARTASTLVHSRVSFNP</sequence>